<proteinExistence type="predicted"/>
<organism evidence="1 2">
    <name type="scientific">Cymbomonas tetramitiformis</name>
    <dbReference type="NCBI Taxonomy" id="36881"/>
    <lineage>
        <taxon>Eukaryota</taxon>
        <taxon>Viridiplantae</taxon>
        <taxon>Chlorophyta</taxon>
        <taxon>Pyramimonadophyceae</taxon>
        <taxon>Pyramimonadales</taxon>
        <taxon>Pyramimonadaceae</taxon>
        <taxon>Cymbomonas</taxon>
    </lineage>
</organism>
<evidence type="ECO:0000313" key="2">
    <source>
        <dbReference type="Proteomes" id="UP001190700"/>
    </source>
</evidence>
<dbReference type="SUPFAM" id="SSF49785">
    <property type="entry name" value="Galactose-binding domain-like"/>
    <property type="match status" value="1"/>
</dbReference>
<dbReference type="InterPro" id="IPR008979">
    <property type="entry name" value="Galactose-bd-like_sf"/>
</dbReference>
<sequence>MVVVDTDCTSNAEMTMDNDIATAWNCGSNSTDGWWLRYKMEAHETVVSFGYMPVGDRVHDPLTYDIAKCGDGVDIGAACGGGILGSCNSTIGQTNEQTCEGWPSNVVSQYWGLHITSTGGGLPPLIREVYWLPTPAVE</sequence>
<name>A0AAE0H0C1_9CHLO</name>
<comment type="caution">
    <text evidence="1">The sequence shown here is derived from an EMBL/GenBank/DDBJ whole genome shotgun (WGS) entry which is preliminary data.</text>
</comment>
<keyword evidence="2" id="KW-1185">Reference proteome</keyword>
<accession>A0AAE0H0C1</accession>
<protein>
    <submittedName>
        <fullName evidence="1">Uncharacterized protein</fullName>
    </submittedName>
</protein>
<evidence type="ECO:0000313" key="1">
    <source>
        <dbReference type="EMBL" id="KAK3287534.1"/>
    </source>
</evidence>
<reference evidence="1 2" key="1">
    <citation type="journal article" date="2015" name="Genome Biol. Evol.">
        <title>Comparative Genomics of a Bacterivorous Green Alga Reveals Evolutionary Causalities and Consequences of Phago-Mixotrophic Mode of Nutrition.</title>
        <authorList>
            <person name="Burns J.A."/>
            <person name="Paasch A."/>
            <person name="Narechania A."/>
            <person name="Kim E."/>
        </authorList>
    </citation>
    <scope>NUCLEOTIDE SEQUENCE [LARGE SCALE GENOMIC DNA]</scope>
    <source>
        <strain evidence="1 2">PLY_AMNH</strain>
    </source>
</reference>
<dbReference type="AlphaFoldDB" id="A0AAE0H0C1"/>
<dbReference type="Proteomes" id="UP001190700">
    <property type="component" value="Unassembled WGS sequence"/>
</dbReference>
<dbReference type="EMBL" id="LGRX02000809">
    <property type="protein sequence ID" value="KAK3287534.1"/>
    <property type="molecule type" value="Genomic_DNA"/>
</dbReference>
<gene>
    <name evidence="1" type="ORF">CYMTET_4956</name>
</gene>